<reference evidence="3" key="1">
    <citation type="journal article" date="2019" name="Int. J. Syst. Evol. Microbiol.">
        <title>The Global Catalogue of Microorganisms (GCM) 10K type strain sequencing project: providing services to taxonomists for standard genome sequencing and annotation.</title>
        <authorList>
            <consortium name="The Broad Institute Genomics Platform"/>
            <consortium name="The Broad Institute Genome Sequencing Center for Infectious Disease"/>
            <person name="Wu L."/>
            <person name="Ma J."/>
        </authorList>
    </citation>
    <scope>NUCLEOTIDE SEQUENCE [LARGE SCALE GENOMIC DNA]</scope>
    <source>
        <strain evidence="3">JCM 9687</strain>
    </source>
</reference>
<feature type="compositionally biased region" description="Low complexity" evidence="1">
    <location>
        <begin position="113"/>
        <end position="125"/>
    </location>
</feature>
<dbReference type="Pfam" id="PF02575">
    <property type="entry name" value="YbaB_DNA_bd"/>
    <property type="match status" value="1"/>
</dbReference>
<accession>A0ABP6RLK7</accession>
<feature type="compositionally biased region" description="Pro residues" evidence="1">
    <location>
        <begin position="126"/>
        <end position="143"/>
    </location>
</feature>
<dbReference type="Gene3D" id="3.30.1310.10">
    <property type="entry name" value="Nucleoid-associated protein YbaB-like domain"/>
    <property type="match status" value="1"/>
</dbReference>
<proteinExistence type="predicted"/>
<protein>
    <recommendedName>
        <fullName evidence="4">YbaB/EbfC family DNA-binding protein</fullName>
    </recommendedName>
</protein>
<sequence length="166" mass="18223">MSSAQQRVREMLSRFEEQAAAAAQLKDKMSEIRGEARSQDGAVTVTVAPSGAVLDLRLSPEAMRRSHTELQQTIVQTIRQATQRAAETMNATVEPVLGDRAEQFREAYQAHGAQPPADVDAAAEPAPRPAPPAADRPAQPPRSRPNRPRRDDDPGDEDFSRDSFLR</sequence>
<feature type="compositionally biased region" description="Basic and acidic residues" evidence="1">
    <location>
        <begin position="148"/>
        <end position="166"/>
    </location>
</feature>
<dbReference type="InterPro" id="IPR004401">
    <property type="entry name" value="YbaB/EbfC"/>
</dbReference>
<evidence type="ECO:0008006" key="4">
    <source>
        <dbReference type="Google" id="ProtNLM"/>
    </source>
</evidence>
<evidence type="ECO:0000256" key="1">
    <source>
        <dbReference type="SAM" id="MobiDB-lite"/>
    </source>
</evidence>
<feature type="region of interest" description="Disordered" evidence="1">
    <location>
        <begin position="107"/>
        <end position="166"/>
    </location>
</feature>
<dbReference type="EMBL" id="BAAAYK010000038">
    <property type="protein sequence ID" value="GAA3355130.1"/>
    <property type="molecule type" value="Genomic_DNA"/>
</dbReference>
<gene>
    <name evidence="2" type="ORF">GCM10020366_13990</name>
</gene>
<evidence type="ECO:0000313" key="2">
    <source>
        <dbReference type="EMBL" id="GAA3355130.1"/>
    </source>
</evidence>
<dbReference type="Proteomes" id="UP001500483">
    <property type="component" value="Unassembled WGS sequence"/>
</dbReference>
<dbReference type="RefSeq" id="WP_344925059.1">
    <property type="nucleotide sequence ID" value="NZ_BAAAYK010000038.1"/>
</dbReference>
<evidence type="ECO:0000313" key="3">
    <source>
        <dbReference type="Proteomes" id="UP001500483"/>
    </source>
</evidence>
<comment type="caution">
    <text evidence="2">The sequence shown here is derived from an EMBL/GenBank/DDBJ whole genome shotgun (WGS) entry which is preliminary data.</text>
</comment>
<dbReference type="InterPro" id="IPR036894">
    <property type="entry name" value="YbaB-like_sf"/>
</dbReference>
<dbReference type="SUPFAM" id="SSF82607">
    <property type="entry name" value="YbaB-like"/>
    <property type="match status" value="1"/>
</dbReference>
<organism evidence="2 3">
    <name type="scientific">Saccharopolyspora gregorii</name>
    <dbReference type="NCBI Taxonomy" id="33914"/>
    <lineage>
        <taxon>Bacteria</taxon>
        <taxon>Bacillati</taxon>
        <taxon>Actinomycetota</taxon>
        <taxon>Actinomycetes</taxon>
        <taxon>Pseudonocardiales</taxon>
        <taxon>Pseudonocardiaceae</taxon>
        <taxon>Saccharopolyspora</taxon>
    </lineage>
</organism>
<name>A0ABP6RLK7_9PSEU</name>
<keyword evidence="3" id="KW-1185">Reference proteome</keyword>